<evidence type="ECO:0000256" key="3">
    <source>
        <dbReference type="ARBA" id="ARBA00023125"/>
    </source>
</evidence>
<dbReference type="Proteomes" id="UP000740329">
    <property type="component" value="Unassembled WGS sequence"/>
</dbReference>
<evidence type="ECO:0000313" key="6">
    <source>
        <dbReference type="Proteomes" id="UP000740329"/>
    </source>
</evidence>
<comment type="similarity">
    <text evidence="1">Belongs to the type-I restriction system S methylase family.</text>
</comment>
<comment type="caution">
    <text evidence="5">The sequence shown here is derived from an EMBL/GenBank/DDBJ whole genome shotgun (WGS) entry which is preliminary data.</text>
</comment>
<dbReference type="GO" id="GO:0009307">
    <property type="term" value="P:DNA restriction-modification system"/>
    <property type="evidence" value="ECO:0007669"/>
    <property type="project" value="UniProtKB-KW"/>
</dbReference>
<keyword evidence="2" id="KW-0680">Restriction system</keyword>
<dbReference type="GO" id="GO:0009035">
    <property type="term" value="F:type I site-specific deoxyribonuclease activity"/>
    <property type="evidence" value="ECO:0007669"/>
    <property type="project" value="UniProtKB-EC"/>
</dbReference>
<dbReference type="PANTHER" id="PTHR30408">
    <property type="entry name" value="TYPE-1 RESTRICTION ENZYME ECOKI SPECIFICITY PROTEIN"/>
    <property type="match status" value="1"/>
</dbReference>
<evidence type="ECO:0000313" key="5">
    <source>
        <dbReference type="EMBL" id="MBP2202266.1"/>
    </source>
</evidence>
<evidence type="ECO:0000256" key="1">
    <source>
        <dbReference type="ARBA" id="ARBA00010923"/>
    </source>
</evidence>
<dbReference type="GO" id="GO:0003677">
    <property type="term" value="F:DNA binding"/>
    <property type="evidence" value="ECO:0007669"/>
    <property type="project" value="UniProtKB-KW"/>
</dbReference>
<dbReference type="Gene3D" id="3.90.220.20">
    <property type="entry name" value="DNA methylase specificity domains"/>
    <property type="match status" value="2"/>
</dbReference>
<dbReference type="InterPro" id="IPR044946">
    <property type="entry name" value="Restrct_endonuc_typeI_TRD_sf"/>
</dbReference>
<name>A0A8J7RNQ1_METVO</name>
<accession>A0A8J7RNQ1</accession>
<dbReference type="PANTHER" id="PTHR30408:SF12">
    <property type="entry name" value="TYPE I RESTRICTION ENZYME MJAVIII SPECIFICITY SUBUNIT"/>
    <property type="match status" value="1"/>
</dbReference>
<dbReference type="OrthoDB" id="84651at2157"/>
<dbReference type="RefSeq" id="WP_209591775.1">
    <property type="nucleotide sequence ID" value="NZ_JAGGMU010000006.1"/>
</dbReference>
<proteinExistence type="inferred from homology"/>
<evidence type="ECO:0000256" key="2">
    <source>
        <dbReference type="ARBA" id="ARBA00022747"/>
    </source>
</evidence>
<evidence type="ECO:0000259" key="4">
    <source>
        <dbReference type="Pfam" id="PF01420"/>
    </source>
</evidence>
<feature type="domain" description="Type I restriction modification DNA specificity" evidence="4">
    <location>
        <begin position="184"/>
        <end position="357"/>
    </location>
</feature>
<protein>
    <submittedName>
        <fullName evidence="5">Type I restriction enzyme S subunit</fullName>
        <ecNumber evidence="5">3.1.21.3</ecNumber>
    </submittedName>
</protein>
<dbReference type="SUPFAM" id="SSF116734">
    <property type="entry name" value="DNA methylase specificity domain"/>
    <property type="match status" value="2"/>
</dbReference>
<dbReference type="AlphaFoldDB" id="A0A8J7RNQ1"/>
<gene>
    <name evidence="5" type="ORF">J3E07_001707</name>
</gene>
<organism evidence="5 6">
    <name type="scientific">Methanococcus voltae</name>
    <dbReference type="NCBI Taxonomy" id="2188"/>
    <lineage>
        <taxon>Archaea</taxon>
        <taxon>Methanobacteriati</taxon>
        <taxon>Methanobacteriota</taxon>
        <taxon>Methanomada group</taxon>
        <taxon>Methanococci</taxon>
        <taxon>Methanococcales</taxon>
        <taxon>Methanococcaceae</taxon>
        <taxon>Methanococcus</taxon>
    </lineage>
</organism>
<keyword evidence="5" id="KW-0378">Hydrolase</keyword>
<keyword evidence="3" id="KW-0238">DNA-binding</keyword>
<dbReference type="EC" id="3.1.21.3" evidence="5"/>
<dbReference type="Pfam" id="PF01420">
    <property type="entry name" value="Methylase_S"/>
    <property type="match status" value="2"/>
</dbReference>
<dbReference type="InterPro" id="IPR000055">
    <property type="entry name" value="Restrct_endonuc_typeI_TRD"/>
</dbReference>
<reference evidence="5" key="1">
    <citation type="submission" date="2021-03" db="EMBL/GenBank/DDBJ databases">
        <title>Genomic Encyclopedia of Type Strains, Phase IV (KMG-V): Genome sequencing to study the core and pangenomes of soil and plant-associated prokaryotes.</title>
        <authorList>
            <person name="Whitman W."/>
        </authorList>
    </citation>
    <scope>NUCLEOTIDE SEQUENCE</scope>
    <source>
        <strain evidence="5">C4</strain>
    </source>
</reference>
<dbReference type="EMBL" id="JAGGMV010000012">
    <property type="protein sequence ID" value="MBP2202266.1"/>
    <property type="molecule type" value="Genomic_DNA"/>
</dbReference>
<sequence>MVTIFKNSPGEWGIKKLGEIAKIQTGKLDVNAENINGKYPFFTCSKEIHKINTWGYDCECVIVAGNADLNIKYYNGKFNAYQRTYIIEIVNKRIVETKYLYYFLSAYVNILRKKSTGGVIKYIRLVDLTDIDLPIPPLNIQRQIVKVLENIEIGINLREKAILETENLIKSVFLDTFGNPLDNPKDWDIKEIKKTCLKISNIIPNKSLSDEYINYIDISSIDNKSKKIVNVKKIKGEDAPIRARQKVLKDDILVAIVRPNLNSVALVSKEYNNMVVSTGFCVLRPNKDIINEKYLFEISKSDYFISNLVSKCKGANYPAVNKPDVLGLEIPVPPLDFQNKFAEIVQKLEEIKEKQIKSKEEMNELFDCCLYNTFMSELVK</sequence>
<feature type="domain" description="Type I restriction modification DNA specificity" evidence="4">
    <location>
        <begin position="9"/>
        <end position="160"/>
    </location>
</feature>
<dbReference type="InterPro" id="IPR052021">
    <property type="entry name" value="Type-I_RS_S_subunit"/>
</dbReference>